<proteinExistence type="predicted"/>
<organism evidence="1 2">
    <name type="scientific">Nephila pilipes</name>
    <name type="common">Giant wood spider</name>
    <name type="synonym">Nephila maculata</name>
    <dbReference type="NCBI Taxonomy" id="299642"/>
    <lineage>
        <taxon>Eukaryota</taxon>
        <taxon>Metazoa</taxon>
        <taxon>Ecdysozoa</taxon>
        <taxon>Arthropoda</taxon>
        <taxon>Chelicerata</taxon>
        <taxon>Arachnida</taxon>
        <taxon>Araneae</taxon>
        <taxon>Araneomorphae</taxon>
        <taxon>Entelegynae</taxon>
        <taxon>Araneoidea</taxon>
        <taxon>Nephilidae</taxon>
        <taxon>Nephila</taxon>
    </lineage>
</organism>
<reference evidence="1" key="1">
    <citation type="submission" date="2020-08" db="EMBL/GenBank/DDBJ databases">
        <title>Multicomponent nature underlies the extraordinary mechanical properties of spider dragline silk.</title>
        <authorList>
            <person name="Kono N."/>
            <person name="Nakamura H."/>
            <person name="Mori M."/>
            <person name="Yoshida Y."/>
            <person name="Ohtoshi R."/>
            <person name="Malay A.D."/>
            <person name="Moran D.A.P."/>
            <person name="Tomita M."/>
            <person name="Numata K."/>
            <person name="Arakawa K."/>
        </authorList>
    </citation>
    <scope>NUCLEOTIDE SEQUENCE</scope>
</reference>
<comment type="caution">
    <text evidence="1">The sequence shown here is derived from an EMBL/GenBank/DDBJ whole genome shotgun (WGS) entry which is preliminary data.</text>
</comment>
<name>A0A8X6NH53_NEPPI</name>
<protein>
    <submittedName>
        <fullName evidence="1">Uncharacterized protein</fullName>
    </submittedName>
</protein>
<accession>A0A8X6NH53</accession>
<dbReference type="Proteomes" id="UP000887013">
    <property type="component" value="Unassembled WGS sequence"/>
</dbReference>
<dbReference type="EMBL" id="BMAW01009591">
    <property type="protein sequence ID" value="GFT14739.1"/>
    <property type="molecule type" value="Genomic_DNA"/>
</dbReference>
<keyword evidence="2" id="KW-1185">Reference proteome</keyword>
<dbReference type="AlphaFoldDB" id="A0A8X6NH53"/>
<evidence type="ECO:0000313" key="1">
    <source>
        <dbReference type="EMBL" id="GFT14739.1"/>
    </source>
</evidence>
<evidence type="ECO:0000313" key="2">
    <source>
        <dbReference type="Proteomes" id="UP000887013"/>
    </source>
</evidence>
<sequence length="340" mass="39485">MSSNNSKCVIQTDLKGNIRHFDATSLRCANALEKYENEYHTMENDRMSEYQVLQTIPKYCSLIEDSDTEVLEMDTRNNFPLFRGYISEEIPNSIVKCCDSSEESCEIKQETELEIFENEYHTMANDEMLEFQVYETSPKYSLPIENSDTEVLEIDKKNKFPLSQGYISEEISNLHVKCCDPREEISEHKRKNLQDGLVTLSAVGRCIRNACDSLLEMDTSNTDQLLENTDYQLMDLISFDSKQQASFSEVELLDVNVENKNEITTEKLESEKYQLKQDSSLFHSLSNNSSETSSKESNFKTSIKTYGIHEQNPSENDYQRKHTEEKMFQCDECQRPFSNR</sequence>
<feature type="non-terminal residue" evidence="1">
    <location>
        <position position="340"/>
    </location>
</feature>
<gene>
    <name evidence="1" type="ORF">NPIL_321521</name>
</gene>